<sequence length="101" mass="11539">MLTTVQQENFLANEKNKTKLIEWLVETLTARRIEASTTMRDTDGSIVRCGNVNSHSSVIVIGEDVDLFVLLTALTPLHRKVYFMKPGRENIEDKVYSTRQL</sequence>
<accession>A0ABQ9GX68</accession>
<dbReference type="Proteomes" id="UP001159363">
    <property type="component" value="Chromosome 7"/>
</dbReference>
<name>A0ABQ9GX68_9NEOP</name>
<evidence type="ECO:0000313" key="2">
    <source>
        <dbReference type="Proteomes" id="UP001159363"/>
    </source>
</evidence>
<reference evidence="1 2" key="1">
    <citation type="submission" date="2023-02" db="EMBL/GenBank/DDBJ databases">
        <title>LHISI_Scaffold_Assembly.</title>
        <authorList>
            <person name="Stuart O.P."/>
            <person name="Cleave R."/>
            <person name="Magrath M.J.L."/>
            <person name="Mikheyev A.S."/>
        </authorList>
    </citation>
    <scope>NUCLEOTIDE SEQUENCE [LARGE SCALE GENOMIC DNA]</scope>
    <source>
        <strain evidence="1">Daus_M_001</strain>
        <tissue evidence="1">Leg muscle</tissue>
    </source>
</reference>
<organism evidence="1 2">
    <name type="scientific">Dryococelus australis</name>
    <dbReference type="NCBI Taxonomy" id="614101"/>
    <lineage>
        <taxon>Eukaryota</taxon>
        <taxon>Metazoa</taxon>
        <taxon>Ecdysozoa</taxon>
        <taxon>Arthropoda</taxon>
        <taxon>Hexapoda</taxon>
        <taxon>Insecta</taxon>
        <taxon>Pterygota</taxon>
        <taxon>Neoptera</taxon>
        <taxon>Polyneoptera</taxon>
        <taxon>Phasmatodea</taxon>
        <taxon>Verophasmatodea</taxon>
        <taxon>Anareolatae</taxon>
        <taxon>Phasmatidae</taxon>
        <taxon>Eurycanthinae</taxon>
        <taxon>Dryococelus</taxon>
    </lineage>
</organism>
<keyword evidence="2" id="KW-1185">Reference proteome</keyword>
<proteinExistence type="predicted"/>
<evidence type="ECO:0000313" key="1">
    <source>
        <dbReference type="EMBL" id="KAJ8876593.1"/>
    </source>
</evidence>
<protein>
    <submittedName>
        <fullName evidence="1">Uncharacterized protein</fullName>
    </submittedName>
</protein>
<gene>
    <name evidence="1" type="ORF">PR048_021038</name>
</gene>
<dbReference type="EMBL" id="JARBHB010000008">
    <property type="protein sequence ID" value="KAJ8876593.1"/>
    <property type="molecule type" value="Genomic_DNA"/>
</dbReference>
<comment type="caution">
    <text evidence="1">The sequence shown here is derived from an EMBL/GenBank/DDBJ whole genome shotgun (WGS) entry which is preliminary data.</text>
</comment>